<keyword evidence="8" id="KW-1185">Reference proteome</keyword>
<comment type="caution">
    <text evidence="7">The sequence shown here is derived from an EMBL/GenBank/DDBJ whole genome shotgun (WGS) entry which is preliminary data.</text>
</comment>
<protein>
    <recommendedName>
        <fullName evidence="9">RNA polymerase sigma-70 factor</fullName>
    </recommendedName>
</protein>
<dbReference type="PANTHER" id="PTHR43133">
    <property type="entry name" value="RNA POLYMERASE ECF-TYPE SIGMA FACTO"/>
    <property type="match status" value="1"/>
</dbReference>
<evidence type="ECO:0000259" key="5">
    <source>
        <dbReference type="Pfam" id="PF04542"/>
    </source>
</evidence>
<dbReference type="NCBIfam" id="TIGR02937">
    <property type="entry name" value="sigma70-ECF"/>
    <property type="match status" value="1"/>
</dbReference>
<dbReference type="EMBL" id="LWBP01000001">
    <property type="protein sequence ID" value="OQP68394.1"/>
    <property type="molecule type" value="Genomic_DNA"/>
</dbReference>
<dbReference type="PANTHER" id="PTHR43133:SF46">
    <property type="entry name" value="RNA POLYMERASE SIGMA-70 FACTOR ECF SUBFAMILY"/>
    <property type="match status" value="1"/>
</dbReference>
<evidence type="ECO:0000259" key="6">
    <source>
        <dbReference type="Pfam" id="PF08281"/>
    </source>
</evidence>
<evidence type="ECO:0000313" key="8">
    <source>
        <dbReference type="Proteomes" id="UP000192276"/>
    </source>
</evidence>
<dbReference type="GO" id="GO:0016987">
    <property type="term" value="F:sigma factor activity"/>
    <property type="evidence" value="ECO:0007669"/>
    <property type="project" value="UniProtKB-KW"/>
</dbReference>
<dbReference type="STRING" id="550983.A4R26_00880"/>
<dbReference type="Gene3D" id="1.10.1740.10">
    <property type="match status" value="1"/>
</dbReference>
<dbReference type="InterPro" id="IPR013325">
    <property type="entry name" value="RNA_pol_sigma_r2"/>
</dbReference>
<feature type="domain" description="RNA polymerase sigma-70 region 2" evidence="5">
    <location>
        <begin position="51"/>
        <end position="118"/>
    </location>
</feature>
<dbReference type="OrthoDB" id="659361at2"/>
<dbReference type="Pfam" id="PF04542">
    <property type="entry name" value="Sigma70_r2"/>
    <property type="match status" value="1"/>
</dbReference>
<dbReference type="SUPFAM" id="SSF88659">
    <property type="entry name" value="Sigma3 and sigma4 domains of RNA polymerase sigma factors"/>
    <property type="match status" value="1"/>
</dbReference>
<accession>A0A1V9GCU4</accession>
<evidence type="ECO:0000256" key="3">
    <source>
        <dbReference type="ARBA" id="ARBA00023082"/>
    </source>
</evidence>
<dbReference type="CDD" id="cd06171">
    <property type="entry name" value="Sigma70_r4"/>
    <property type="match status" value="1"/>
</dbReference>
<dbReference type="SUPFAM" id="SSF88946">
    <property type="entry name" value="Sigma2 domain of RNA polymerase sigma factors"/>
    <property type="match status" value="1"/>
</dbReference>
<dbReference type="InterPro" id="IPR007627">
    <property type="entry name" value="RNA_pol_sigma70_r2"/>
</dbReference>
<evidence type="ECO:0000256" key="4">
    <source>
        <dbReference type="ARBA" id="ARBA00023163"/>
    </source>
</evidence>
<keyword evidence="4" id="KW-0804">Transcription</keyword>
<reference evidence="8" key="1">
    <citation type="submission" date="2016-04" db="EMBL/GenBank/DDBJ databases">
        <authorList>
            <person name="Chen L."/>
            <person name="Zhuang W."/>
            <person name="Wang G."/>
        </authorList>
    </citation>
    <scope>NUCLEOTIDE SEQUENCE [LARGE SCALE GENOMIC DNA]</scope>
    <source>
        <strain evidence="8">208</strain>
    </source>
</reference>
<dbReference type="InterPro" id="IPR013249">
    <property type="entry name" value="RNA_pol_sigma70_r4_t2"/>
</dbReference>
<organism evidence="7 8">
    <name type="scientific">Niastella populi</name>
    <dbReference type="NCBI Taxonomy" id="550983"/>
    <lineage>
        <taxon>Bacteria</taxon>
        <taxon>Pseudomonadati</taxon>
        <taxon>Bacteroidota</taxon>
        <taxon>Chitinophagia</taxon>
        <taxon>Chitinophagales</taxon>
        <taxon>Chitinophagaceae</taxon>
        <taxon>Niastella</taxon>
    </lineage>
</organism>
<dbReference type="InterPro" id="IPR014284">
    <property type="entry name" value="RNA_pol_sigma-70_dom"/>
</dbReference>
<keyword evidence="2" id="KW-0805">Transcription regulation</keyword>
<dbReference type="InterPro" id="IPR039425">
    <property type="entry name" value="RNA_pol_sigma-70-like"/>
</dbReference>
<dbReference type="InterPro" id="IPR014327">
    <property type="entry name" value="RNA_pol_sigma70_bacteroid"/>
</dbReference>
<evidence type="ECO:0000313" key="7">
    <source>
        <dbReference type="EMBL" id="OQP68394.1"/>
    </source>
</evidence>
<comment type="similarity">
    <text evidence="1">Belongs to the sigma-70 factor family. ECF subfamily.</text>
</comment>
<keyword evidence="3" id="KW-0731">Sigma factor</keyword>
<dbReference type="InterPro" id="IPR013324">
    <property type="entry name" value="RNA_pol_sigma_r3/r4-like"/>
</dbReference>
<evidence type="ECO:0008006" key="9">
    <source>
        <dbReference type="Google" id="ProtNLM"/>
    </source>
</evidence>
<evidence type="ECO:0000256" key="2">
    <source>
        <dbReference type="ARBA" id="ARBA00023015"/>
    </source>
</evidence>
<gene>
    <name evidence="7" type="ORF">A4R26_00880</name>
</gene>
<evidence type="ECO:0000256" key="1">
    <source>
        <dbReference type="ARBA" id="ARBA00010641"/>
    </source>
</evidence>
<dbReference type="GO" id="GO:0006352">
    <property type="term" value="P:DNA-templated transcription initiation"/>
    <property type="evidence" value="ECO:0007669"/>
    <property type="project" value="InterPro"/>
</dbReference>
<dbReference type="Pfam" id="PF08281">
    <property type="entry name" value="Sigma70_r4_2"/>
    <property type="match status" value="1"/>
</dbReference>
<dbReference type="Proteomes" id="UP000192276">
    <property type="component" value="Unassembled WGS sequence"/>
</dbReference>
<dbReference type="AlphaFoldDB" id="A0A1V9GCU4"/>
<proteinExistence type="inferred from homology"/>
<dbReference type="NCBIfam" id="TIGR02985">
    <property type="entry name" value="Sig70_bacteroi1"/>
    <property type="match status" value="1"/>
</dbReference>
<dbReference type="InterPro" id="IPR036388">
    <property type="entry name" value="WH-like_DNA-bd_sf"/>
</dbReference>
<sequence length="227" mass="26648">MLLCKVERYRQKQKAISFVFSRVNRHPVCQCFYSKPILVNRNDLYGQFKLLFGEFYDPLSKYAYTLVADHDTAEDIVQDVFVRIWEKHQSVIDSPQIRAYLYRAVRNTCFNHLGAQKRMPLASLSNEELAEESEINWSVEEEPDETDLPNYRELLKKGIEQLPEKCKEVFLLSRQGHLSNQEIADQLGISIKTVNNQTWKAMKLLKAFVSKAKNWLGPVLTYFFIRF</sequence>
<feature type="domain" description="RNA polymerase sigma factor 70 region 4 type 2" evidence="6">
    <location>
        <begin position="154"/>
        <end position="204"/>
    </location>
</feature>
<name>A0A1V9GCU4_9BACT</name>
<dbReference type="Gene3D" id="1.10.10.10">
    <property type="entry name" value="Winged helix-like DNA-binding domain superfamily/Winged helix DNA-binding domain"/>
    <property type="match status" value="1"/>
</dbReference>
<dbReference type="GO" id="GO:0003677">
    <property type="term" value="F:DNA binding"/>
    <property type="evidence" value="ECO:0007669"/>
    <property type="project" value="InterPro"/>
</dbReference>